<keyword evidence="2" id="KW-1185">Reference proteome</keyword>
<comment type="caution">
    <text evidence="1">The sequence shown here is derived from an EMBL/GenBank/DDBJ whole genome shotgun (WGS) entry which is preliminary data.</text>
</comment>
<evidence type="ECO:0008006" key="3">
    <source>
        <dbReference type="Google" id="ProtNLM"/>
    </source>
</evidence>
<gene>
    <name evidence="1" type="ORF">QO231_18035</name>
</gene>
<reference evidence="2" key="1">
    <citation type="submission" date="2023-05" db="EMBL/GenBank/DDBJ databases">
        <title>Sedimentitalea sp. nov. JM2-8.</title>
        <authorList>
            <person name="Huang J."/>
        </authorList>
    </citation>
    <scope>NUCLEOTIDE SEQUENCE [LARGE SCALE GENOMIC DNA]</scope>
    <source>
        <strain evidence="2">KHS03</strain>
    </source>
</reference>
<evidence type="ECO:0000313" key="1">
    <source>
        <dbReference type="EMBL" id="MDU9005733.1"/>
    </source>
</evidence>
<dbReference type="Proteomes" id="UP001255416">
    <property type="component" value="Unassembled WGS sequence"/>
</dbReference>
<accession>A0ABU3VHS0</accession>
<proteinExistence type="predicted"/>
<sequence length="49" mass="5116">MTRAIKGAVNADMEVGAAFIDREGNILVIAKGEAIPTAKSNIDKMLGIT</sequence>
<name>A0ABU3VHS0_9RHOB</name>
<protein>
    <recommendedName>
        <fullName evidence="3">Roadblock/LAMTOR2 domain-containing protein</fullName>
    </recommendedName>
</protein>
<dbReference type="RefSeq" id="WP_316779588.1">
    <property type="nucleotide sequence ID" value="NZ_JASMWN010000016.1"/>
</dbReference>
<dbReference type="EMBL" id="JASMWN010000016">
    <property type="protein sequence ID" value="MDU9005733.1"/>
    <property type="molecule type" value="Genomic_DNA"/>
</dbReference>
<organism evidence="1 2">
    <name type="scientific">Sedimentitalea todarodis</name>
    <dbReference type="NCBI Taxonomy" id="1631240"/>
    <lineage>
        <taxon>Bacteria</taxon>
        <taxon>Pseudomonadati</taxon>
        <taxon>Pseudomonadota</taxon>
        <taxon>Alphaproteobacteria</taxon>
        <taxon>Rhodobacterales</taxon>
        <taxon>Paracoccaceae</taxon>
        <taxon>Sedimentitalea</taxon>
    </lineage>
</organism>
<evidence type="ECO:0000313" key="2">
    <source>
        <dbReference type="Proteomes" id="UP001255416"/>
    </source>
</evidence>